<evidence type="ECO:0000313" key="11">
    <source>
        <dbReference type="Proteomes" id="UP000037751"/>
    </source>
</evidence>
<evidence type="ECO:0000256" key="2">
    <source>
        <dbReference type="ARBA" id="ARBA00002704"/>
    </source>
</evidence>
<evidence type="ECO:0000256" key="8">
    <source>
        <dbReference type="RuleBase" id="RU361270"/>
    </source>
</evidence>
<evidence type="ECO:0000256" key="7">
    <source>
        <dbReference type="PIRSR" id="PIRSR600895-51"/>
    </source>
</evidence>
<dbReference type="Gene3D" id="2.60.40.180">
    <property type="entry name" value="Transthyretin/hydroxyisourate hydrolase domain"/>
    <property type="match status" value="1"/>
</dbReference>
<evidence type="ECO:0000256" key="3">
    <source>
        <dbReference type="ARBA" id="ARBA00009850"/>
    </source>
</evidence>
<keyword evidence="6 8" id="KW-0378">Hydrolase</keyword>
<name>A0A0M8MSS5_9BASI</name>
<comment type="subunit">
    <text evidence="4 8">Homotetramer.</text>
</comment>
<organism evidence="10 11">
    <name type="scientific">Malassezia pachydermatis</name>
    <dbReference type="NCBI Taxonomy" id="77020"/>
    <lineage>
        <taxon>Eukaryota</taxon>
        <taxon>Fungi</taxon>
        <taxon>Dikarya</taxon>
        <taxon>Basidiomycota</taxon>
        <taxon>Ustilaginomycotina</taxon>
        <taxon>Malasseziomycetes</taxon>
        <taxon>Malasseziales</taxon>
        <taxon>Malasseziaceae</taxon>
        <taxon>Malassezia</taxon>
    </lineage>
</organism>
<dbReference type="InterPro" id="IPR014306">
    <property type="entry name" value="Hydroxyisourate_hydrolase"/>
</dbReference>
<dbReference type="EMBL" id="LGAV01000005">
    <property type="protein sequence ID" value="KOS13614.1"/>
    <property type="molecule type" value="Genomic_DNA"/>
</dbReference>
<dbReference type="GO" id="GO:0033971">
    <property type="term" value="F:hydroxyisourate hydrolase activity"/>
    <property type="evidence" value="ECO:0007669"/>
    <property type="project" value="UniProtKB-EC"/>
</dbReference>
<dbReference type="PANTHER" id="PTHR10395">
    <property type="entry name" value="URICASE AND TRANSTHYRETIN-RELATED"/>
    <property type="match status" value="1"/>
</dbReference>
<evidence type="ECO:0000256" key="5">
    <source>
        <dbReference type="ARBA" id="ARBA00022631"/>
    </source>
</evidence>
<gene>
    <name evidence="10" type="ORF">Malapachy_2025</name>
</gene>
<dbReference type="Proteomes" id="UP000037751">
    <property type="component" value="Unassembled WGS sequence"/>
</dbReference>
<comment type="similarity">
    <text evidence="3 8">Belongs to the transthyretin family. 5-hydroxyisourate hydrolase subfamily.</text>
</comment>
<feature type="domain" description="Transthyretin/hydroxyisourate hydrolase" evidence="9">
    <location>
        <begin position="3"/>
        <end position="107"/>
    </location>
</feature>
<comment type="caution">
    <text evidence="10">The sequence shown here is derived from an EMBL/GenBank/DDBJ whole genome shotgun (WGS) entry which is preliminary data.</text>
</comment>
<dbReference type="PANTHER" id="PTHR10395:SF7">
    <property type="entry name" value="5-HYDROXYISOURATE HYDROLASE"/>
    <property type="match status" value="1"/>
</dbReference>
<dbReference type="SUPFAM" id="SSF49472">
    <property type="entry name" value="Transthyretin (synonym: prealbumin)"/>
    <property type="match status" value="1"/>
</dbReference>
<dbReference type="STRING" id="77020.A0A0M8MSS5"/>
<accession>A0A0M8MSS5</accession>
<comment type="function">
    <text evidence="2">Catalyzes the hydrolysis of 5-hydroxyisourate (HIU) to 2-oxo-4-hydroxy-4-carboxy-5-ureidoimidazoline (OHCU).</text>
</comment>
<reference evidence="10 11" key="1">
    <citation type="submission" date="2015-07" db="EMBL/GenBank/DDBJ databases">
        <title>Draft Genome Sequence of Malassezia furfur CBS1878 and Malassezia pachydermatis CBS1879.</title>
        <authorList>
            <person name="Triana S."/>
            <person name="Ohm R."/>
            <person name="Gonzalez A."/>
            <person name="DeCock H."/>
            <person name="Restrepo S."/>
            <person name="Celis A."/>
        </authorList>
    </citation>
    <scope>NUCLEOTIDE SEQUENCE [LARGE SCALE GENOMIC DNA]</scope>
    <source>
        <strain evidence="10 11">CBS 1879</strain>
    </source>
</reference>
<feature type="binding site" evidence="7">
    <location>
        <position position="105"/>
    </location>
    <ligand>
        <name>substrate</name>
    </ligand>
</feature>
<evidence type="ECO:0000256" key="1">
    <source>
        <dbReference type="ARBA" id="ARBA00001043"/>
    </source>
</evidence>
<dbReference type="InterPro" id="IPR023419">
    <property type="entry name" value="Transthyretin_CS"/>
</dbReference>
<dbReference type="PROSITE" id="PS00769">
    <property type="entry name" value="TRANSTHYRETIN_2"/>
    <property type="match status" value="1"/>
</dbReference>
<dbReference type="PRINTS" id="PR00189">
    <property type="entry name" value="TRNSTHYRETIN"/>
</dbReference>
<dbReference type="InterPro" id="IPR000895">
    <property type="entry name" value="Transthyretin/HIU_hydrolase"/>
</dbReference>
<evidence type="ECO:0000256" key="4">
    <source>
        <dbReference type="ARBA" id="ARBA00011881"/>
    </source>
</evidence>
<dbReference type="CDD" id="cd05822">
    <property type="entry name" value="TLP_HIUase"/>
    <property type="match status" value="1"/>
</dbReference>
<dbReference type="GO" id="GO:0006144">
    <property type="term" value="P:purine nucleobase metabolic process"/>
    <property type="evidence" value="ECO:0007669"/>
    <property type="project" value="UniProtKB-KW"/>
</dbReference>
<sequence length="108" mass="12026">MTISTHVLDTKQGRPAVGVPFVLTDAKQEKVAEGVTNEDGRTISLADVHLTQGVYHMIFDTAAYFESQHVSEFFYPRVDVAFYVANPSSHYHVPLILSPFGYSTYRGS</sequence>
<evidence type="ECO:0000259" key="9">
    <source>
        <dbReference type="Pfam" id="PF00576"/>
    </source>
</evidence>
<feature type="binding site" evidence="7">
    <location>
        <position position="41"/>
    </location>
    <ligand>
        <name>substrate</name>
    </ligand>
</feature>
<protein>
    <recommendedName>
        <fullName evidence="8">5-hydroxyisourate hydrolase</fullName>
        <shortName evidence="8">HIU hydrolase</shortName>
        <shortName evidence="8">HIUHase</shortName>
        <ecNumber evidence="8">3.5.2.17</ecNumber>
    </recommendedName>
</protein>
<dbReference type="VEuPathDB" id="FungiDB:Malapachy_2025"/>
<dbReference type="EC" id="3.5.2.17" evidence="8"/>
<keyword evidence="11" id="KW-1185">Reference proteome</keyword>
<dbReference type="AlphaFoldDB" id="A0A0M8MSS5"/>
<evidence type="ECO:0000313" key="10">
    <source>
        <dbReference type="EMBL" id="KOS13614.1"/>
    </source>
</evidence>
<feature type="binding site" evidence="7">
    <location>
        <position position="6"/>
    </location>
    <ligand>
        <name>substrate</name>
    </ligand>
</feature>
<evidence type="ECO:0000256" key="6">
    <source>
        <dbReference type="ARBA" id="ARBA00022801"/>
    </source>
</evidence>
<dbReference type="InterPro" id="IPR036817">
    <property type="entry name" value="Transthyretin/HIU_hydrolase_sf"/>
</dbReference>
<dbReference type="RefSeq" id="XP_017991246.1">
    <property type="nucleotide sequence ID" value="XM_018136520.1"/>
</dbReference>
<dbReference type="GeneID" id="28728395"/>
<dbReference type="NCBIfam" id="TIGR02962">
    <property type="entry name" value="hdxy_isourate"/>
    <property type="match status" value="1"/>
</dbReference>
<dbReference type="InterPro" id="IPR023416">
    <property type="entry name" value="Transthyretin/HIU_hydrolase_d"/>
</dbReference>
<keyword evidence="5 8" id="KW-0659">Purine metabolism</keyword>
<dbReference type="Pfam" id="PF00576">
    <property type="entry name" value="Transthyretin"/>
    <property type="match status" value="1"/>
</dbReference>
<proteinExistence type="inferred from homology"/>
<dbReference type="OrthoDB" id="10265230at2759"/>
<comment type="catalytic activity">
    <reaction evidence="1 8">
        <text>5-hydroxyisourate + H2O = 5-hydroxy-2-oxo-4-ureido-2,5-dihydro-1H-imidazole-5-carboxylate + H(+)</text>
        <dbReference type="Rhea" id="RHEA:23736"/>
        <dbReference type="ChEBI" id="CHEBI:15377"/>
        <dbReference type="ChEBI" id="CHEBI:15378"/>
        <dbReference type="ChEBI" id="CHEBI:18072"/>
        <dbReference type="ChEBI" id="CHEBI:58639"/>
        <dbReference type="EC" id="3.5.2.17"/>
    </reaction>
</comment>